<proteinExistence type="predicted"/>
<evidence type="ECO:0000259" key="2">
    <source>
        <dbReference type="Pfam" id="PF19780"/>
    </source>
</evidence>
<protein>
    <recommendedName>
        <fullName evidence="2">DUF6265 domain-containing protein</fullName>
    </recommendedName>
</protein>
<accession>A0ABX9SXC8</accession>
<keyword evidence="4" id="KW-1185">Reference proteome</keyword>
<feature type="signal peptide" evidence="1">
    <location>
        <begin position="1"/>
        <end position="19"/>
    </location>
</feature>
<sequence length="166" mass="17957">MMIRALIAVTLALAAPAAAQNTRSLDGGVSPPASIDQLAWLAGSWVGTGMGAEVTETYSAPLGGRITGHFAMADGKGGIAFTEIVDYVPVGRSLAYRVRHFNPDMTGWEDQTGKPVVFPLVAIEKDRWFFDGMTIERTGPDALVMWVKIDGKDGAKEIPFRFSRQR</sequence>
<dbReference type="InterPro" id="IPR046232">
    <property type="entry name" value="DUF6265"/>
</dbReference>
<evidence type="ECO:0000256" key="1">
    <source>
        <dbReference type="SAM" id="SignalP"/>
    </source>
</evidence>
<evidence type="ECO:0000313" key="3">
    <source>
        <dbReference type="EMBL" id="RKS88175.1"/>
    </source>
</evidence>
<evidence type="ECO:0000313" key="4">
    <source>
        <dbReference type="Proteomes" id="UP000276029"/>
    </source>
</evidence>
<dbReference type="EMBL" id="RBWX01000009">
    <property type="protein sequence ID" value="RKS88175.1"/>
    <property type="molecule type" value="Genomic_DNA"/>
</dbReference>
<gene>
    <name evidence="3" type="ORF">DFR51_2822</name>
</gene>
<keyword evidence="1" id="KW-0732">Signal</keyword>
<comment type="caution">
    <text evidence="3">The sequence shown here is derived from an EMBL/GenBank/DDBJ whole genome shotgun (WGS) entry which is preliminary data.</text>
</comment>
<dbReference type="Pfam" id="PF19780">
    <property type="entry name" value="DUF6265"/>
    <property type="match status" value="1"/>
</dbReference>
<feature type="domain" description="DUF6265" evidence="2">
    <location>
        <begin position="39"/>
        <end position="148"/>
    </location>
</feature>
<name>A0ABX9SXC8_SPHMI</name>
<organism evidence="3 4">
    <name type="scientific">Sphingosinicella microcystinivorans</name>
    <dbReference type="NCBI Taxonomy" id="335406"/>
    <lineage>
        <taxon>Bacteria</taxon>
        <taxon>Pseudomonadati</taxon>
        <taxon>Pseudomonadota</taxon>
        <taxon>Alphaproteobacteria</taxon>
        <taxon>Sphingomonadales</taxon>
        <taxon>Sphingosinicellaceae</taxon>
        <taxon>Sphingosinicella</taxon>
    </lineage>
</organism>
<feature type="chain" id="PRO_5046799056" description="DUF6265 domain-containing protein" evidence="1">
    <location>
        <begin position="20"/>
        <end position="166"/>
    </location>
</feature>
<dbReference type="Proteomes" id="UP000276029">
    <property type="component" value="Unassembled WGS sequence"/>
</dbReference>
<reference evidence="3 4" key="1">
    <citation type="submission" date="2018-10" db="EMBL/GenBank/DDBJ databases">
        <title>Genomic Encyclopedia of Type Strains, Phase IV (KMG-IV): sequencing the most valuable type-strain genomes for metagenomic binning, comparative biology and taxonomic classification.</title>
        <authorList>
            <person name="Goeker M."/>
        </authorList>
    </citation>
    <scope>NUCLEOTIDE SEQUENCE [LARGE SCALE GENOMIC DNA]</scope>
    <source>
        <strain evidence="3 4">DSM 19791</strain>
    </source>
</reference>
<dbReference type="RefSeq" id="WP_121052175.1">
    <property type="nucleotide sequence ID" value="NZ_AP018711.1"/>
</dbReference>